<comment type="caution">
    <text evidence="2">The sequence shown here is derived from an EMBL/GenBank/DDBJ whole genome shotgun (WGS) entry which is preliminary data.</text>
</comment>
<protein>
    <submittedName>
        <fullName evidence="2">Uncharacterized protein</fullName>
    </submittedName>
</protein>
<reference evidence="2" key="1">
    <citation type="journal article" date="2021" name="Nat. Commun.">
        <title>Genetic determinants of endophytism in the Arabidopsis root mycobiome.</title>
        <authorList>
            <person name="Mesny F."/>
            <person name="Miyauchi S."/>
            <person name="Thiergart T."/>
            <person name="Pickel B."/>
            <person name="Atanasova L."/>
            <person name="Karlsson M."/>
            <person name="Huettel B."/>
            <person name="Barry K.W."/>
            <person name="Haridas S."/>
            <person name="Chen C."/>
            <person name="Bauer D."/>
            <person name="Andreopoulos W."/>
            <person name="Pangilinan J."/>
            <person name="LaButti K."/>
            <person name="Riley R."/>
            <person name="Lipzen A."/>
            <person name="Clum A."/>
            <person name="Drula E."/>
            <person name="Henrissat B."/>
            <person name="Kohler A."/>
            <person name="Grigoriev I.V."/>
            <person name="Martin F.M."/>
            <person name="Hacquard S."/>
        </authorList>
    </citation>
    <scope>NUCLEOTIDE SEQUENCE</scope>
    <source>
        <strain evidence="2">MPI-SDFR-AT-0117</strain>
    </source>
</reference>
<sequence>MRFPWSKKPSKGQQVTLNAVSSSGPIICHGHQEVVAWLAGQSSPDALASVIAQQERSPKKHVRKIAPPAIGTEAVNGWPVSQSQMCLDEILDVRDRVSTDATRRDSMDLTVLSPRVSVSSQTSFGAEVRSYLLGISTAAEASLEASPEAWNVEDEDSCPASPAETVDEKYLALALSTDLVEASSSRPWTEYSIGDDEEEEEDDDIPWASDALRESIGSILPLASVSPRKAIVVDRPTPMETEHPNLPICVGQPMRPQTITISGTSLSFPSPPGKADAEYQAQEDYNLPIHPALRDLHFGFQTPDTWDDGWVEHHHELPIPVKVTPPSPADPEPPVSHPPTAEVKGKYLAVPEVDTISEPLVDTESVIDYCFDSTQDLASDSDSGRESIGNFNYEVEDSSDDETTYHLLSQAAVPHLEAVKKHLSLPAETLPRQVQMYLSRNVEIIRATVLGIVCNPRFLDNHDREVSITPALKHHHRQFVTSLCKIDWDTDLAHGGLVPACIGALVEEETFVTERMKKRSAKHLVIDRDMSWSQLSRFLQVADYHGDLADQYKLVRSGRVEEFIDLVRQGVLSNEDGLFSLRGGLKHAMGLKEPLMGMERIRWKQNRGPQASPLGFVTNMSDWEYDEETDGEVNTEVDEKAEDV</sequence>
<dbReference type="OrthoDB" id="10466073at2759"/>
<name>A0A9P8VDQ7_9PEZI</name>
<feature type="region of interest" description="Disordered" evidence="1">
    <location>
        <begin position="625"/>
        <end position="644"/>
    </location>
</feature>
<dbReference type="EMBL" id="JAGSXJ010000008">
    <property type="protein sequence ID" value="KAH6689100.1"/>
    <property type="molecule type" value="Genomic_DNA"/>
</dbReference>
<dbReference type="AlphaFoldDB" id="A0A9P8VDQ7"/>
<gene>
    <name evidence="2" type="ORF">F5X68DRAFT_189840</name>
</gene>
<dbReference type="Proteomes" id="UP000770015">
    <property type="component" value="Unassembled WGS sequence"/>
</dbReference>
<keyword evidence="3" id="KW-1185">Reference proteome</keyword>
<organism evidence="2 3">
    <name type="scientific">Plectosphaerella plurivora</name>
    <dbReference type="NCBI Taxonomy" id="936078"/>
    <lineage>
        <taxon>Eukaryota</taxon>
        <taxon>Fungi</taxon>
        <taxon>Dikarya</taxon>
        <taxon>Ascomycota</taxon>
        <taxon>Pezizomycotina</taxon>
        <taxon>Sordariomycetes</taxon>
        <taxon>Hypocreomycetidae</taxon>
        <taxon>Glomerellales</taxon>
        <taxon>Plectosphaerellaceae</taxon>
        <taxon>Plectosphaerella</taxon>
    </lineage>
</organism>
<evidence type="ECO:0000313" key="3">
    <source>
        <dbReference type="Proteomes" id="UP000770015"/>
    </source>
</evidence>
<proteinExistence type="predicted"/>
<evidence type="ECO:0000256" key="1">
    <source>
        <dbReference type="SAM" id="MobiDB-lite"/>
    </source>
</evidence>
<evidence type="ECO:0000313" key="2">
    <source>
        <dbReference type="EMBL" id="KAH6689100.1"/>
    </source>
</evidence>
<feature type="region of interest" description="Disordered" evidence="1">
    <location>
        <begin position="185"/>
        <end position="204"/>
    </location>
</feature>
<feature type="compositionally biased region" description="Acidic residues" evidence="1">
    <location>
        <begin position="193"/>
        <end position="204"/>
    </location>
</feature>
<accession>A0A9P8VDQ7</accession>